<sequence length="997" mass="113714">MQDFDVDADQLRKQILTIKEAIFDRGKLLTLYQEKCNQVQAIRKELIDDAATQQRLISELKNSQSLQPKLTHAEETIQQLQEDKRQLTSLLEQQQNATAASQKYAEQLRLVITENESARFNLKSESSNLKNNIDKWKVEDKKNKEKIEKYASKIEYLTKFNKVLKEEKQQQAKKIKELEKELSRLEKSSANYNNNSSRKRQHKRNSVSVTKCHKLGSPNLVNDKVSDVPEPEIGDFTSSDSDSSAESRIEKALADPSQQYSGEQTLNSPCKSNKEEGEISDATEDGSQSGLVEGQNHHIEYDNNEIDMDNDLASFDQTKSIEFPIRKDSPKYIANQESEQHDIKQDSEPCTVRHNHRKLLTDTKHSRRQKLTRSCKPVAKLPSANQIIDSLPNQITDTSSSAAGVDIIDKNKKDQTNDQNTKLVGDHGLKRKRVDKTAIDKSPSKIFSNTNIIADATPPVPLAYHKNENYTDILMKVQEEIDTIDNLALSPLSFNSDREDDRTARVLQDFSEFCSVILDDTISPISSSSNEEYQDGNRANLDACSNKDHAQQTSKIHGNFNVDATNTIDTDDTCISKENANDIDKGTNVTKVAKFIGVCQQSRNSSESSESDKPNRTKPALPNENEQINKTPQQRKKNLKNTRYNTRQRTRYKDTDNVVKSSSHRSTRMNIKSNKRQVISCKDHESSDSEDDFQPKYWNDLFLALYSNRVSVSAITERMIHDNVSTTRMVYVLLSNLPSLLDSKTDSELDPLEHLINDDYSKSILCAQENRFVDAVIKLESKYKPDSSFLSQFLHIISSSAFSQNDECNQLQLSKCRLMVDICKRLGLAKPIIDFLTKIVNEGHKCNRIYLQQVFLTVFIVWPDCLKEDLHVRNEHPYLWKDLFDPQLATIEIILIYLISCTGNFTIQVKEKLHNHRDLIILVVMKFLDLLNDLNFGSSNALTGKIGKQWIHDNATTVDKIAELLISLLLEVELSKGLFLAYLQDTIRNYFQNVCMP</sequence>
<reference evidence="3 4" key="1">
    <citation type="journal article" date="2008" name="Nature">
        <title>The Trichoplax genome and the nature of placozoans.</title>
        <authorList>
            <person name="Srivastava M."/>
            <person name="Begovic E."/>
            <person name="Chapman J."/>
            <person name="Putnam N.H."/>
            <person name="Hellsten U."/>
            <person name="Kawashima T."/>
            <person name="Kuo A."/>
            <person name="Mitros T."/>
            <person name="Salamov A."/>
            <person name="Carpenter M.L."/>
            <person name="Signorovitch A.Y."/>
            <person name="Moreno M.A."/>
            <person name="Kamm K."/>
            <person name="Grimwood J."/>
            <person name="Schmutz J."/>
            <person name="Shapiro H."/>
            <person name="Grigoriev I.V."/>
            <person name="Buss L.W."/>
            <person name="Schierwater B."/>
            <person name="Dellaporta S.L."/>
            <person name="Rokhsar D.S."/>
        </authorList>
    </citation>
    <scope>NUCLEOTIDE SEQUENCE [LARGE SCALE GENOMIC DNA]</scope>
    <source>
        <strain evidence="3 4">Grell-BS-1999</strain>
    </source>
</reference>
<keyword evidence="4" id="KW-1185">Reference proteome</keyword>
<feature type="region of interest" description="Disordered" evidence="2">
    <location>
        <begin position="188"/>
        <end position="291"/>
    </location>
</feature>
<dbReference type="GO" id="GO:0000785">
    <property type="term" value="C:chromatin"/>
    <property type="evidence" value="ECO:0000318"/>
    <property type="project" value="GO_Central"/>
</dbReference>
<evidence type="ECO:0000256" key="2">
    <source>
        <dbReference type="SAM" id="MobiDB-lite"/>
    </source>
</evidence>
<dbReference type="GO" id="GO:0003682">
    <property type="term" value="F:chromatin binding"/>
    <property type="evidence" value="ECO:0000318"/>
    <property type="project" value="GO_Central"/>
</dbReference>
<evidence type="ECO:0000313" key="4">
    <source>
        <dbReference type="Proteomes" id="UP000009022"/>
    </source>
</evidence>
<feature type="region of interest" description="Disordered" evidence="2">
    <location>
        <begin position="600"/>
        <end position="688"/>
    </location>
</feature>
<dbReference type="HOGENOM" id="CLU_300416_0_0_1"/>
<accession>B3RS75</accession>
<feature type="region of interest" description="Disordered" evidence="2">
    <location>
        <begin position="525"/>
        <end position="552"/>
    </location>
</feature>
<dbReference type="Proteomes" id="UP000009022">
    <property type="component" value="Unassembled WGS sequence"/>
</dbReference>
<organism evidence="3 4">
    <name type="scientific">Trichoplax adhaerens</name>
    <name type="common">Trichoplax reptans</name>
    <dbReference type="NCBI Taxonomy" id="10228"/>
    <lineage>
        <taxon>Eukaryota</taxon>
        <taxon>Metazoa</taxon>
        <taxon>Placozoa</taxon>
        <taxon>Uniplacotomia</taxon>
        <taxon>Trichoplacea</taxon>
        <taxon>Trichoplacidae</taxon>
        <taxon>Trichoplax</taxon>
    </lineage>
</organism>
<dbReference type="RefSeq" id="XP_002110463.1">
    <property type="nucleotide sequence ID" value="XM_002110427.1"/>
</dbReference>
<dbReference type="AlphaFoldDB" id="B3RS75"/>
<keyword evidence="1" id="KW-0175">Coiled coil</keyword>
<dbReference type="GO" id="GO:0000793">
    <property type="term" value="C:condensed chromosome"/>
    <property type="evidence" value="ECO:0000318"/>
    <property type="project" value="GO_Central"/>
</dbReference>
<dbReference type="GeneID" id="6751678"/>
<evidence type="ECO:0000313" key="3">
    <source>
        <dbReference type="EMBL" id="EDV26467.1"/>
    </source>
</evidence>
<dbReference type="EMBL" id="DS985243">
    <property type="protein sequence ID" value="EDV26467.1"/>
    <property type="molecule type" value="Genomic_DNA"/>
</dbReference>
<feature type="compositionally biased region" description="Basic residues" evidence="2">
    <location>
        <begin position="633"/>
        <end position="650"/>
    </location>
</feature>
<dbReference type="KEGG" id="tad:TRIADDRAFT_54498"/>
<protein>
    <submittedName>
        <fullName evidence="3">Uncharacterized protein</fullName>
    </submittedName>
</protein>
<feature type="coiled-coil region" evidence="1">
    <location>
        <begin position="43"/>
        <end position="100"/>
    </location>
</feature>
<dbReference type="GO" id="GO:0000796">
    <property type="term" value="C:condensin complex"/>
    <property type="evidence" value="ECO:0000318"/>
    <property type="project" value="GO_Central"/>
</dbReference>
<evidence type="ECO:0000256" key="1">
    <source>
        <dbReference type="SAM" id="Coils"/>
    </source>
</evidence>
<gene>
    <name evidence="3" type="ORF">TRIADDRAFT_54498</name>
</gene>
<name>B3RS75_TRIAD</name>
<feature type="compositionally biased region" description="Polar residues" evidence="2">
    <location>
        <begin position="256"/>
        <end position="271"/>
    </location>
</feature>
<dbReference type="GO" id="GO:0007076">
    <property type="term" value="P:mitotic chromosome condensation"/>
    <property type="evidence" value="ECO:0000318"/>
    <property type="project" value="GO_Central"/>
</dbReference>
<dbReference type="CTD" id="6751678"/>
<dbReference type="InParanoid" id="B3RS75"/>
<proteinExistence type="predicted"/>